<evidence type="ECO:0000256" key="2">
    <source>
        <dbReference type="ARBA" id="ARBA00007739"/>
    </source>
</evidence>
<keyword evidence="10" id="KW-0511">Multifunctional enzyme</keyword>
<keyword evidence="8" id="KW-0133">Cell shape</keyword>
<accession>A0A3G9J3U5</accession>
<dbReference type="Gene3D" id="3.30.10.20">
    <property type="match status" value="1"/>
</dbReference>
<reference evidence="16 17" key="1">
    <citation type="submission" date="2018-11" db="EMBL/GenBank/DDBJ databases">
        <title>Complete genome sequence of Nocardioides baekrokdamisoli strain KCTC 39748.</title>
        <authorList>
            <person name="Kang S.W."/>
            <person name="Lee K.C."/>
            <person name="Kim K.K."/>
            <person name="Kim J.S."/>
            <person name="Kim D.S."/>
            <person name="Ko S.H."/>
            <person name="Yang S.H."/>
            <person name="Shin Y.K."/>
            <person name="Lee J.S."/>
        </authorList>
    </citation>
    <scope>NUCLEOTIDE SEQUENCE [LARGE SCALE GENOMIC DNA]</scope>
    <source>
        <strain evidence="16 17">KCTC 39748</strain>
    </source>
</reference>
<dbReference type="FunFam" id="1.10.3810.10:FF:000001">
    <property type="entry name" value="Penicillin-binding protein 1A"/>
    <property type="match status" value="1"/>
</dbReference>
<evidence type="ECO:0000256" key="11">
    <source>
        <dbReference type="ARBA" id="ARBA00023316"/>
    </source>
</evidence>
<evidence type="ECO:0000313" key="16">
    <source>
        <dbReference type="EMBL" id="BBH17679.1"/>
    </source>
</evidence>
<evidence type="ECO:0000256" key="5">
    <source>
        <dbReference type="ARBA" id="ARBA00022676"/>
    </source>
</evidence>
<keyword evidence="4" id="KW-0645">Protease</keyword>
<dbReference type="InterPro" id="IPR050396">
    <property type="entry name" value="Glycosyltr_51/Transpeptidase"/>
</dbReference>
<dbReference type="PROSITE" id="PS51178">
    <property type="entry name" value="PASTA"/>
    <property type="match status" value="1"/>
</dbReference>
<evidence type="ECO:0000256" key="1">
    <source>
        <dbReference type="ARBA" id="ARBA00007090"/>
    </source>
</evidence>
<dbReference type="GO" id="GO:0071555">
    <property type="term" value="P:cell wall organization"/>
    <property type="evidence" value="ECO:0007669"/>
    <property type="project" value="UniProtKB-KW"/>
</dbReference>
<proteinExistence type="inferred from homology"/>
<dbReference type="InterPro" id="IPR005543">
    <property type="entry name" value="PASTA_dom"/>
</dbReference>
<dbReference type="Pfam" id="PF00912">
    <property type="entry name" value="Transgly"/>
    <property type="match status" value="1"/>
</dbReference>
<evidence type="ECO:0000256" key="12">
    <source>
        <dbReference type="ARBA" id="ARBA00034000"/>
    </source>
</evidence>
<dbReference type="InterPro" id="IPR001264">
    <property type="entry name" value="Glyco_trans_51"/>
</dbReference>
<dbReference type="InterPro" id="IPR012338">
    <property type="entry name" value="Beta-lactam/transpept-like"/>
</dbReference>
<dbReference type="GO" id="GO:0009252">
    <property type="term" value="P:peptidoglycan biosynthetic process"/>
    <property type="evidence" value="ECO:0007669"/>
    <property type="project" value="UniProtKB-KW"/>
</dbReference>
<evidence type="ECO:0000256" key="8">
    <source>
        <dbReference type="ARBA" id="ARBA00022960"/>
    </source>
</evidence>
<dbReference type="CDD" id="cd06577">
    <property type="entry name" value="PASTA_pknB"/>
    <property type="match status" value="1"/>
</dbReference>
<keyword evidence="17" id="KW-1185">Reference proteome</keyword>
<dbReference type="InterPro" id="IPR023346">
    <property type="entry name" value="Lysozyme-like_dom_sf"/>
</dbReference>
<dbReference type="Proteomes" id="UP000271573">
    <property type="component" value="Chromosome"/>
</dbReference>
<sequence length="784" mass="82524">MSQPGAKTPRVGAMAIIAAALGVLMVGAALPFAALVGSMSSTVAEAMDHLPANFETGTLPLTTKIVDAHGQLIANLYAQNRIYMPITKISPKMSTAIVGIEDARFFQHGALDIQGTLRAFIRNTASNGAVQGGSSITQQLVKLTLLNEARTPQQRADAIADTYTRKLKELRYAIALERTHSKQWILERYLNTAYFGDGAFGVEAAARHYFGISSSKLNWPQAALLAGLVKNPTGFNPAVYPTAAKERRDIVLHQLGVLHVITSDLATHLEKQSLGLDIHPVGNGCVGSPAEFFCAYVVRYLQNDPALGATPAARLKLLQSGGLTIHTTVDLRFQAAADASVHRHVYATDNAIGALAMLEPGTGYVRAIAQSRPMGAKASKGQTFLNYAVPTKYGDSAGFQAGSTFKLFVLSSALMQGFALSTTFNALPSMTFPNSAFNDCPGDGLFSGSHTWNNSTISGRMNAYVGTRESVNTYFAQLEQKTGLCAPYKLAQKMGVTLTDPPTQRVPTFTLGVDSTDPLSMAEAYATVAARGLHCSALPVTEIDDSTGAVVKKYDPKCEQVMPQGVADAVNDVLRGLQQPGGFGYANNLQLKIPSAAKTGTNEANMSVWYDGYTPHLATVSMIAGAAGNGDWLTLNGQRLGGTYVATAHGSTTAGPMWGDAMKVIQQWLPSTDFVKPPANLVSGSPVVQPTTTAIPGMIEPDVTGLTYDSAQSILSGAGYPVVRGPSVLSDYPAGTVVAQSPASGAPSGTVITLTVSAGQAPPSPPPTTTPPTPTGSPTRKHRH</sequence>
<dbReference type="Pfam" id="PF00905">
    <property type="entry name" value="Transpeptidase"/>
    <property type="match status" value="1"/>
</dbReference>
<dbReference type="EMBL" id="AP019307">
    <property type="protein sequence ID" value="BBH17679.1"/>
    <property type="molecule type" value="Genomic_DNA"/>
</dbReference>
<dbReference type="GO" id="GO:0009002">
    <property type="term" value="F:serine-type D-Ala-D-Ala carboxypeptidase activity"/>
    <property type="evidence" value="ECO:0007669"/>
    <property type="project" value="UniProtKB-EC"/>
</dbReference>
<evidence type="ECO:0000256" key="4">
    <source>
        <dbReference type="ARBA" id="ARBA00022670"/>
    </source>
</evidence>
<gene>
    <name evidence="16" type="ORF">Back2_19660</name>
</gene>
<comment type="similarity">
    <text evidence="2">In the N-terminal section; belongs to the glycosyltransferase 51 family.</text>
</comment>
<dbReference type="GO" id="GO:0006508">
    <property type="term" value="P:proteolysis"/>
    <property type="evidence" value="ECO:0007669"/>
    <property type="project" value="UniProtKB-KW"/>
</dbReference>
<feature type="domain" description="PASTA" evidence="15">
    <location>
        <begin position="694"/>
        <end position="758"/>
    </location>
</feature>
<dbReference type="InterPro" id="IPR036950">
    <property type="entry name" value="PBP_transglycosylase"/>
</dbReference>
<comment type="catalytic activity">
    <reaction evidence="13">
        <text>[GlcNAc-(1-&gt;4)-Mur2Ac(oyl-L-Ala-gamma-D-Glu-L-Lys-D-Ala-D-Ala)](n)-di-trans,octa-cis-undecaprenyl diphosphate + beta-D-GlcNAc-(1-&gt;4)-Mur2Ac(oyl-L-Ala-gamma-D-Glu-L-Lys-D-Ala-D-Ala)-di-trans,octa-cis-undecaprenyl diphosphate = [GlcNAc-(1-&gt;4)-Mur2Ac(oyl-L-Ala-gamma-D-Glu-L-Lys-D-Ala-D-Ala)](n+1)-di-trans,octa-cis-undecaprenyl diphosphate + di-trans,octa-cis-undecaprenyl diphosphate + H(+)</text>
        <dbReference type="Rhea" id="RHEA:23708"/>
        <dbReference type="Rhea" id="RHEA-COMP:9602"/>
        <dbReference type="Rhea" id="RHEA-COMP:9603"/>
        <dbReference type="ChEBI" id="CHEBI:15378"/>
        <dbReference type="ChEBI" id="CHEBI:58405"/>
        <dbReference type="ChEBI" id="CHEBI:60033"/>
        <dbReference type="ChEBI" id="CHEBI:78435"/>
        <dbReference type="EC" id="2.4.99.28"/>
    </reaction>
</comment>
<dbReference type="AlphaFoldDB" id="A0A3G9J3U5"/>
<keyword evidence="5" id="KW-0328">Glycosyltransferase</keyword>
<name>A0A3G9J3U5_9ACTN</name>
<keyword evidence="6" id="KW-0808">Transferase</keyword>
<feature type="compositionally biased region" description="Pro residues" evidence="14">
    <location>
        <begin position="762"/>
        <end position="775"/>
    </location>
</feature>
<keyword evidence="9" id="KW-0573">Peptidoglycan synthesis</keyword>
<evidence type="ECO:0000256" key="9">
    <source>
        <dbReference type="ARBA" id="ARBA00022984"/>
    </source>
</evidence>
<keyword evidence="3" id="KW-0121">Carboxypeptidase</keyword>
<feature type="region of interest" description="Disordered" evidence="14">
    <location>
        <begin position="756"/>
        <end position="784"/>
    </location>
</feature>
<dbReference type="RefSeq" id="WP_164512564.1">
    <property type="nucleotide sequence ID" value="NZ_AP019307.1"/>
</dbReference>
<dbReference type="SUPFAM" id="SSF53955">
    <property type="entry name" value="Lysozyme-like"/>
    <property type="match status" value="1"/>
</dbReference>
<dbReference type="Gene3D" id="1.10.3810.10">
    <property type="entry name" value="Biosynthetic peptidoglycan transglycosylase-like"/>
    <property type="match status" value="1"/>
</dbReference>
<dbReference type="GO" id="GO:0008658">
    <property type="term" value="F:penicillin binding"/>
    <property type="evidence" value="ECO:0007669"/>
    <property type="project" value="InterPro"/>
</dbReference>
<dbReference type="GO" id="GO:0008955">
    <property type="term" value="F:peptidoglycan glycosyltransferase activity"/>
    <property type="evidence" value="ECO:0007669"/>
    <property type="project" value="UniProtKB-EC"/>
</dbReference>
<dbReference type="SMART" id="SM00740">
    <property type="entry name" value="PASTA"/>
    <property type="match status" value="1"/>
</dbReference>
<organism evidence="16 17">
    <name type="scientific">Nocardioides baekrokdamisoli</name>
    <dbReference type="NCBI Taxonomy" id="1804624"/>
    <lineage>
        <taxon>Bacteria</taxon>
        <taxon>Bacillati</taxon>
        <taxon>Actinomycetota</taxon>
        <taxon>Actinomycetes</taxon>
        <taxon>Propionibacteriales</taxon>
        <taxon>Nocardioidaceae</taxon>
        <taxon>Nocardioides</taxon>
    </lineage>
</organism>
<evidence type="ECO:0000256" key="6">
    <source>
        <dbReference type="ARBA" id="ARBA00022679"/>
    </source>
</evidence>
<evidence type="ECO:0000256" key="7">
    <source>
        <dbReference type="ARBA" id="ARBA00022801"/>
    </source>
</evidence>
<dbReference type="GO" id="GO:0030288">
    <property type="term" value="C:outer membrane-bounded periplasmic space"/>
    <property type="evidence" value="ECO:0007669"/>
    <property type="project" value="TreeGrafter"/>
</dbReference>
<keyword evidence="11" id="KW-0961">Cell wall biogenesis/degradation</keyword>
<evidence type="ECO:0000313" key="17">
    <source>
        <dbReference type="Proteomes" id="UP000271573"/>
    </source>
</evidence>
<evidence type="ECO:0000256" key="3">
    <source>
        <dbReference type="ARBA" id="ARBA00022645"/>
    </source>
</evidence>
<evidence type="ECO:0000256" key="10">
    <source>
        <dbReference type="ARBA" id="ARBA00023268"/>
    </source>
</evidence>
<comment type="catalytic activity">
    <reaction evidence="12">
        <text>Preferential cleavage: (Ac)2-L-Lys-D-Ala-|-D-Ala. Also transpeptidation of peptidyl-alanyl moieties that are N-acyl substituents of D-alanine.</text>
        <dbReference type="EC" id="3.4.16.4"/>
    </reaction>
</comment>
<protein>
    <submittedName>
        <fullName evidence="16">Penicillin-binding protein</fullName>
    </submittedName>
</protein>
<dbReference type="Gene3D" id="3.40.710.10">
    <property type="entry name" value="DD-peptidase/beta-lactamase superfamily"/>
    <property type="match status" value="1"/>
</dbReference>
<dbReference type="PANTHER" id="PTHR32282:SF33">
    <property type="entry name" value="PEPTIDOGLYCAN GLYCOSYLTRANSFERASE"/>
    <property type="match status" value="1"/>
</dbReference>
<keyword evidence="7" id="KW-0378">Hydrolase</keyword>
<dbReference type="InterPro" id="IPR001460">
    <property type="entry name" value="PCN-bd_Tpept"/>
</dbReference>
<dbReference type="PANTHER" id="PTHR32282">
    <property type="entry name" value="BINDING PROTEIN TRANSPEPTIDASE, PUTATIVE-RELATED"/>
    <property type="match status" value="1"/>
</dbReference>
<dbReference type="KEGG" id="nbe:Back2_19660"/>
<evidence type="ECO:0000256" key="13">
    <source>
        <dbReference type="ARBA" id="ARBA00049902"/>
    </source>
</evidence>
<evidence type="ECO:0000256" key="14">
    <source>
        <dbReference type="SAM" id="MobiDB-lite"/>
    </source>
</evidence>
<dbReference type="SUPFAM" id="SSF56601">
    <property type="entry name" value="beta-lactamase/transpeptidase-like"/>
    <property type="match status" value="1"/>
</dbReference>
<dbReference type="GO" id="GO:0008360">
    <property type="term" value="P:regulation of cell shape"/>
    <property type="evidence" value="ECO:0007669"/>
    <property type="project" value="UniProtKB-KW"/>
</dbReference>
<evidence type="ECO:0000259" key="15">
    <source>
        <dbReference type="PROSITE" id="PS51178"/>
    </source>
</evidence>
<comment type="similarity">
    <text evidence="1">In the C-terminal section; belongs to the transpeptidase family.</text>
</comment>
<dbReference type="Pfam" id="PF03793">
    <property type="entry name" value="PASTA"/>
    <property type="match status" value="1"/>
</dbReference>